<organism evidence="2 3">
    <name type="scientific">Lolium multiflorum</name>
    <name type="common">Italian ryegrass</name>
    <name type="synonym">Lolium perenne subsp. multiflorum</name>
    <dbReference type="NCBI Taxonomy" id="4521"/>
    <lineage>
        <taxon>Eukaryota</taxon>
        <taxon>Viridiplantae</taxon>
        <taxon>Streptophyta</taxon>
        <taxon>Embryophyta</taxon>
        <taxon>Tracheophyta</taxon>
        <taxon>Spermatophyta</taxon>
        <taxon>Magnoliopsida</taxon>
        <taxon>Liliopsida</taxon>
        <taxon>Poales</taxon>
        <taxon>Poaceae</taxon>
        <taxon>BOP clade</taxon>
        <taxon>Pooideae</taxon>
        <taxon>Poodae</taxon>
        <taxon>Poeae</taxon>
        <taxon>Poeae Chloroplast Group 2 (Poeae type)</taxon>
        <taxon>Loliodinae</taxon>
        <taxon>Loliinae</taxon>
        <taxon>Lolium</taxon>
    </lineage>
</organism>
<evidence type="ECO:0000313" key="2">
    <source>
        <dbReference type="EMBL" id="KAK1661433.1"/>
    </source>
</evidence>
<protein>
    <recommendedName>
        <fullName evidence="1">DUF8039 domain-containing protein</fullName>
    </recommendedName>
</protein>
<dbReference type="InterPro" id="IPR058352">
    <property type="entry name" value="DUF8039"/>
</dbReference>
<dbReference type="AlphaFoldDB" id="A0AAD8WIH2"/>
<dbReference type="Proteomes" id="UP001231189">
    <property type="component" value="Unassembled WGS sequence"/>
</dbReference>
<proteinExistence type="predicted"/>
<gene>
    <name evidence="2" type="ORF">QYE76_049592</name>
</gene>
<keyword evidence="3" id="KW-1185">Reference proteome</keyword>
<accession>A0AAD8WIH2</accession>
<evidence type="ECO:0000313" key="3">
    <source>
        <dbReference type="Proteomes" id="UP001231189"/>
    </source>
</evidence>
<evidence type="ECO:0000259" key="1">
    <source>
        <dbReference type="Pfam" id="PF26133"/>
    </source>
</evidence>
<dbReference type="EMBL" id="JAUUTY010000003">
    <property type="protein sequence ID" value="KAK1661433.1"/>
    <property type="molecule type" value="Genomic_DNA"/>
</dbReference>
<dbReference type="Pfam" id="PF26133">
    <property type="entry name" value="DUF8039"/>
    <property type="match status" value="1"/>
</dbReference>
<sequence length="85" mass="9016">MRNISYKVAIGTTLPCKPGALHHGNPIAAGYVRVTVDDVLEGLGAKATDPEESPNKSNPLRWWWSTYTSFTSADVDAAPQSTAGG</sequence>
<reference evidence="2" key="1">
    <citation type="submission" date="2023-07" db="EMBL/GenBank/DDBJ databases">
        <title>A chromosome-level genome assembly of Lolium multiflorum.</title>
        <authorList>
            <person name="Chen Y."/>
            <person name="Copetti D."/>
            <person name="Kolliker R."/>
            <person name="Studer B."/>
        </authorList>
    </citation>
    <scope>NUCLEOTIDE SEQUENCE</scope>
    <source>
        <strain evidence="2">02402/16</strain>
        <tissue evidence="2">Leaf</tissue>
    </source>
</reference>
<comment type="caution">
    <text evidence="2">The sequence shown here is derived from an EMBL/GenBank/DDBJ whole genome shotgun (WGS) entry which is preliminary data.</text>
</comment>
<feature type="domain" description="DUF8039" evidence="1">
    <location>
        <begin position="2"/>
        <end position="44"/>
    </location>
</feature>
<name>A0AAD8WIH2_LOLMU</name>